<evidence type="ECO:0000313" key="4">
    <source>
        <dbReference type="Proteomes" id="UP000243626"/>
    </source>
</evidence>
<dbReference type="InterPro" id="IPR029057">
    <property type="entry name" value="PRTase-like"/>
</dbReference>
<dbReference type="RefSeq" id="WP_219718737.1">
    <property type="nucleotide sequence ID" value="NZ_CP136964.1"/>
</dbReference>
<evidence type="ECO:0000259" key="2">
    <source>
        <dbReference type="Pfam" id="PF00156"/>
    </source>
</evidence>
<dbReference type="Proteomes" id="UP000243626">
    <property type="component" value="Chromosome"/>
</dbReference>
<dbReference type="EMBL" id="CP136964">
    <property type="protein sequence ID" value="WOS95972.1"/>
    <property type="molecule type" value="Genomic_DNA"/>
</dbReference>
<evidence type="ECO:0000313" key="3">
    <source>
        <dbReference type="EMBL" id="WOS95972.1"/>
    </source>
</evidence>
<reference evidence="4" key="1">
    <citation type="submission" date="2017-09" db="EMBL/GenBank/DDBJ databases">
        <title>Bacterial strain isolated from the female urinary microbiota.</title>
        <authorList>
            <person name="Thomas-White K."/>
            <person name="Kumar N."/>
            <person name="Forster S."/>
            <person name="Putonti C."/>
            <person name="Lawley T."/>
            <person name="Wolfe A.J."/>
        </authorList>
    </citation>
    <scope>NUCLEOTIDE SEQUENCE [LARGE SCALE GENOMIC DNA]</scope>
    <source>
        <strain evidence="4">UMB0959</strain>
    </source>
</reference>
<accession>A0AAF0YMM5</accession>
<keyword evidence="4" id="KW-1185">Reference proteome</keyword>
<dbReference type="Pfam" id="PF00156">
    <property type="entry name" value="Pribosyltran"/>
    <property type="match status" value="1"/>
</dbReference>
<dbReference type="KEGG" id="nmy:CJ229_007755"/>
<dbReference type="AlphaFoldDB" id="A0AAF0YMM5"/>
<dbReference type="PANTHER" id="PTHR47505">
    <property type="entry name" value="DNA UTILIZATION PROTEIN YHGH"/>
    <property type="match status" value="1"/>
</dbReference>
<dbReference type="GO" id="GO:0016757">
    <property type="term" value="F:glycosyltransferase activity"/>
    <property type="evidence" value="ECO:0007669"/>
    <property type="project" value="UniProtKB-KW"/>
</dbReference>
<sequence>MELKIDESFQFHDMNVVTLYEYERIVKRMIRRYKFLGDVALEKVFSMFVKEKIRLYDKVIPVPISKLRLKERGFNQVTRILDDAGVKYDDILTSHRTMRQSQLSKYERETEVNPFSMREDIDLKNQSIIIVDDIFTTGETVRQVSEILKAHNPKRIDVLTFSISRKL</sequence>
<dbReference type="CDD" id="cd06223">
    <property type="entry name" value="PRTases_typeI"/>
    <property type="match status" value="1"/>
</dbReference>
<comment type="similarity">
    <text evidence="1">Belongs to the ComF/GntX family.</text>
</comment>
<proteinExistence type="inferred from homology"/>
<keyword evidence="3" id="KW-0808">Transferase</keyword>
<protein>
    <submittedName>
        <fullName evidence="3">Phosphoribosyltransferase family protein</fullName>
    </submittedName>
</protein>
<gene>
    <name evidence="3" type="ORF">CJ229_007755</name>
</gene>
<dbReference type="Gene3D" id="3.40.50.2020">
    <property type="match status" value="1"/>
</dbReference>
<name>A0AAF0YMM5_9STAP</name>
<dbReference type="SUPFAM" id="SSF53271">
    <property type="entry name" value="PRTase-like"/>
    <property type="match status" value="1"/>
</dbReference>
<feature type="domain" description="Phosphoribosyltransferase" evidence="2">
    <location>
        <begin position="81"/>
        <end position="160"/>
    </location>
</feature>
<evidence type="ECO:0000256" key="1">
    <source>
        <dbReference type="ARBA" id="ARBA00008007"/>
    </source>
</evidence>
<keyword evidence="3" id="KW-0328">Glycosyltransferase</keyword>
<dbReference type="InterPro" id="IPR000836">
    <property type="entry name" value="PRTase_dom"/>
</dbReference>
<organism evidence="3 4">
    <name type="scientific">Nosocomiicoccus massiliensis</name>
    <dbReference type="NCBI Taxonomy" id="1232430"/>
    <lineage>
        <taxon>Bacteria</taxon>
        <taxon>Bacillati</taxon>
        <taxon>Bacillota</taxon>
        <taxon>Bacilli</taxon>
        <taxon>Bacillales</taxon>
        <taxon>Staphylococcaceae</taxon>
        <taxon>Nosocomiicoccus</taxon>
    </lineage>
</organism>
<dbReference type="PANTHER" id="PTHR47505:SF1">
    <property type="entry name" value="DNA UTILIZATION PROTEIN YHGH"/>
    <property type="match status" value="1"/>
</dbReference>
<reference evidence="3 4" key="2">
    <citation type="submission" date="2023-10" db="EMBL/GenBank/DDBJ databases">
        <authorList>
            <person name="Choi B."/>
        </authorList>
    </citation>
    <scope>NUCLEOTIDE SEQUENCE [LARGE SCALE GENOMIC DNA]</scope>
    <source>
        <strain evidence="3 4">UMB0959</strain>
    </source>
</reference>
<dbReference type="InterPro" id="IPR051910">
    <property type="entry name" value="ComF/GntX_DNA_util-trans"/>
</dbReference>